<dbReference type="InterPro" id="IPR007387">
    <property type="entry name" value="TRAP_DctQ"/>
</dbReference>
<evidence type="ECO:0000256" key="8">
    <source>
        <dbReference type="ARBA" id="ARBA00038436"/>
    </source>
</evidence>
<dbReference type="AlphaFoldDB" id="A0A9X5H991"/>
<comment type="similarity">
    <text evidence="8">Belongs to the TRAP transporter small permease family.</text>
</comment>
<evidence type="ECO:0000259" key="10">
    <source>
        <dbReference type="Pfam" id="PF04290"/>
    </source>
</evidence>
<keyword evidence="4" id="KW-0997">Cell inner membrane</keyword>
<evidence type="ECO:0000256" key="1">
    <source>
        <dbReference type="ARBA" id="ARBA00004429"/>
    </source>
</evidence>
<keyword evidence="3" id="KW-1003">Cell membrane</keyword>
<evidence type="ECO:0000256" key="7">
    <source>
        <dbReference type="ARBA" id="ARBA00023136"/>
    </source>
</evidence>
<gene>
    <name evidence="11" type="ORF">FMM80_22055</name>
</gene>
<dbReference type="PANTHER" id="PTHR35011">
    <property type="entry name" value="2,3-DIKETO-L-GULONATE TRAP TRANSPORTER SMALL PERMEASE PROTEIN YIAM"/>
    <property type="match status" value="1"/>
</dbReference>
<evidence type="ECO:0000256" key="9">
    <source>
        <dbReference type="SAM" id="Phobius"/>
    </source>
</evidence>
<evidence type="ECO:0000313" key="12">
    <source>
        <dbReference type="Proteomes" id="UP000474104"/>
    </source>
</evidence>
<feature type="transmembrane region" description="Helical" evidence="9">
    <location>
        <begin position="90"/>
        <end position="115"/>
    </location>
</feature>
<dbReference type="RefSeq" id="WP_004080148.1">
    <property type="nucleotide sequence ID" value="NZ_CASCYM010000023.1"/>
</dbReference>
<dbReference type="GO" id="GO:0015740">
    <property type="term" value="P:C4-dicarboxylate transport"/>
    <property type="evidence" value="ECO:0007669"/>
    <property type="project" value="TreeGrafter"/>
</dbReference>
<protein>
    <submittedName>
        <fullName evidence="11">TRAP transporter small permease</fullName>
    </submittedName>
</protein>
<organism evidence="11 12">
    <name type="scientific">Schaedlerella arabinosiphila</name>
    <dbReference type="NCBI Taxonomy" id="2044587"/>
    <lineage>
        <taxon>Bacteria</taxon>
        <taxon>Bacillati</taxon>
        <taxon>Bacillota</taxon>
        <taxon>Clostridia</taxon>
        <taxon>Lachnospirales</taxon>
        <taxon>Lachnospiraceae</taxon>
        <taxon>Schaedlerella</taxon>
    </lineage>
</organism>
<evidence type="ECO:0000313" key="11">
    <source>
        <dbReference type="EMBL" id="NDO71186.1"/>
    </source>
</evidence>
<feature type="transmembrane region" description="Helical" evidence="9">
    <location>
        <begin position="127"/>
        <end position="148"/>
    </location>
</feature>
<dbReference type="InterPro" id="IPR055348">
    <property type="entry name" value="DctQ"/>
</dbReference>
<keyword evidence="7 9" id="KW-0472">Membrane</keyword>
<dbReference type="EMBL" id="VIRB01000133">
    <property type="protein sequence ID" value="NDO71186.1"/>
    <property type="molecule type" value="Genomic_DNA"/>
</dbReference>
<evidence type="ECO:0000256" key="4">
    <source>
        <dbReference type="ARBA" id="ARBA00022519"/>
    </source>
</evidence>
<keyword evidence="6 9" id="KW-1133">Transmembrane helix</keyword>
<evidence type="ECO:0000256" key="5">
    <source>
        <dbReference type="ARBA" id="ARBA00022692"/>
    </source>
</evidence>
<comment type="caution">
    <text evidence="11">The sequence shown here is derived from an EMBL/GenBank/DDBJ whole genome shotgun (WGS) entry which is preliminary data.</text>
</comment>
<sequence>MVEALDKILTVSFKVLKAVLCAVLLGMVVILMAHIFFRYVLNNSLSWSEELLKILLVWFGMLSVSVLAARREHVAIVIFKERMSPKIAGLMTKITQILTVVICFVVIVVGVQYVISAGYRPTPALRLPYGYAYAAVPVSFVFVLLYEFRNLMSELTGKGNYAVIEKPEEDLTGGKMDLDLDKK</sequence>
<dbReference type="OrthoDB" id="9814265at2"/>
<evidence type="ECO:0000256" key="6">
    <source>
        <dbReference type="ARBA" id="ARBA00022989"/>
    </source>
</evidence>
<dbReference type="GO" id="GO:0022857">
    <property type="term" value="F:transmembrane transporter activity"/>
    <property type="evidence" value="ECO:0007669"/>
    <property type="project" value="TreeGrafter"/>
</dbReference>
<feature type="transmembrane region" description="Helical" evidence="9">
    <location>
        <begin position="15"/>
        <end position="39"/>
    </location>
</feature>
<keyword evidence="2" id="KW-0813">Transport</keyword>
<name>A0A9X5H991_9FIRM</name>
<comment type="subcellular location">
    <subcellularLocation>
        <location evidence="1">Cell inner membrane</location>
        <topology evidence="1">Multi-pass membrane protein</topology>
    </subcellularLocation>
</comment>
<dbReference type="GO" id="GO:0005886">
    <property type="term" value="C:plasma membrane"/>
    <property type="evidence" value="ECO:0007669"/>
    <property type="project" value="UniProtKB-SubCell"/>
</dbReference>
<dbReference type="Proteomes" id="UP000474104">
    <property type="component" value="Unassembled WGS sequence"/>
</dbReference>
<proteinExistence type="inferred from homology"/>
<feature type="domain" description="Tripartite ATP-independent periplasmic transporters DctQ component" evidence="10">
    <location>
        <begin position="27"/>
        <end position="155"/>
    </location>
</feature>
<feature type="transmembrane region" description="Helical" evidence="9">
    <location>
        <begin position="51"/>
        <end position="69"/>
    </location>
</feature>
<dbReference type="Pfam" id="PF04290">
    <property type="entry name" value="DctQ"/>
    <property type="match status" value="1"/>
</dbReference>
<keyword evidence="5 9" id="KW-0812">Transmembrane</keyword>
<reference evidence="11 12" key="1">
    <citation type="submission" date="2019-07" db="EMBL/GenBank/DDBJ databases">
        <title>Draft genome sequences of 15 bacterial species constituting the stable defined intestinal microbiota of the GM15 gnotobiotic mouse model.</title>
        <authorList>
            <person name="Elie C."/>
            <person name="Mathieu A."/>
            <person name="Saliou A."/>
            <person name="Darnaud M."/>
            <person name="Leulier F."/>
            <person name="Tamellini A."/>
        </authorList>
    </citation>
    <scope>NUCLEOTIDE SEQUENCE [LARGE SCALE GENOMIC DNA]</scope>
    <source>
        <strain evidence="12">ASF 502</strain>
    </source>
</reference>
<accession>A0A9X5H991</accession>
<evidence type="ECO:0000256" key="3">
    <source>
        <dbReference type="ARBA" id="ARBA00022475"/>
    </source>
</evidence>
<dbReference type="PANTHER" id="PTHR35011:SF2">
    <property type="entry name" value="2,3-DIKETO-L-GULONATE TRAP TRANSPORTER SMALL PERMEASE PROTEIN YIAM"/>
    <property type="match status" value="1"/>
</dbReference>
<evidence type="ECO:0000256" key="2">
    <source>
        <dbReference type="ARBA" id="ARBA00022448"/>
    </source>
</evidence>